<reference evidence="8 9" key="1">
    <citation type="journal article" date="2017" name="Gigascience">
        <title>Genome sequence of the small brown planthopper, Laodelphax striatellus.</title>
        <authorList>
            <person name="Zhu J."/>
            <person name="Jiang F."/>
            <person name="Wang X."/>
            <person name="Yang P."/>
            <person name="Bao Y."/>
            <person name="Zhao W."/>
            <person name="Wang W."/>
            <person name="Lu H."/>
            <person name="Wang Q."/>
            <person name="Cui N."/>
            <person name="Li J."/>
            <person name="Chen X."/>
            <person name="Luo L."/>
            <person name="Yu J."/>
            <person name="Kang L."/>
            <person name="Cui F."/>
        </authorList>
    </citation>
    <scope>NUCLEOTIDE SEQUENCE [LARGE SCALE GENOMIC DNA]</scope>
    <source>
        <strain evidence="8">Lst14</strain>
    </source>
</reference>
<proteinExistence type="inferred from homology"/>
<dbReference type="HAMAP" id="MF_02040">
    <property type="entry name" value="Mrp_NBP35"/>
    <property type="match status" value="1"/>
</dbReference>
<evidence type="ECO:0000313" key="8">
    <source>
        <dbReference type="EMBL" id="RZF47353.1"/>
    </source>
</evidence>
<dbReference type="STRING" id="195883.A0A482XN98"/>
<sequence>MKLSMKAVLSIRFFVTREITKTPKFFTQKCYKATDVAEEKRRAALMARNLPKQKPIPGVKHILLIASGKGGVGKSTTAVNLATALASIKPSLNIGLLDADVYGPSIPLMMNLNESPYLTEDDLMIPLTNYGLKCMSMGFLVTEKSAVMWRGLMVMSALDKLLRKVQWGDLDCLVVDTPPGTGDTHLSLVQNLPLSGVVLVTTPQQAALQVVRRGVTMFEKLGVPIAGIVQNMSSVKCTNCSSTISLFGDGTKKMADDLGIDFLEDIILDPKIAECSDSGVPIVVSNPESLQSAAYLRLAGKVAEFLKNQQSNLHETTR</sequence>
<evidence type="ECO:0000256" key="3">
    <source>
        <dbReference type="ARBA" id="ARBA00022741"/>
    </source>
</evidence>
<evidence type="ECO:0000256" key="5">
    <source>
        <dbReference type="ARBA" id="ARBA00023004"/>
    </source>
</evidence>
<comment type="caution">
    <text evidence="8">The sequence shown here is derived from an EMBL/GenBank/DDBJ whole genome shotgun (WGS) entry which is preliminary data.</text>
</comment>
<dbReference type="GO" id="GO:0016226">
    <property type="term" value="P:iron-sulfur cluster assembly"/>
    <property type="evidence" value="ECO:0007669"/>
    <property type="project" value="InterPro"/>
</dbReference>
<dbReference type="InterPro" id="IPR044304">
    <property type="entry name" value="NUBPL-like"/>
</dbReference>
<dbReference type="SUPFAM" id="SSF52540">
    <property type="entry name" value="P-loop containing nucleoside triphosphate hydrolases"/>
    <property type="match status" value="1"/>
</dbReference>
<dbReference type="FunFam" id="3.40.50.300:FF:001278">
    <property type="entry name" value="Iron-sulfur cluster carrier protein"/>
    <property type="match status" value="1"/>
</dbReference>
<keyword evidence="2" id="KW-0479">Metal-binding</keyword>
<evidence type="ECO:0000313" key="9">
    <source>
        <dbReference type="Proteomes" id="UP000291343"/>
    </source>
</evidence>
<dbReference type="PANTHER" id="PTHR42961">
    <property type="entry name" value="IRON-SULFUR PROTEIN NUBPL"/>
    <property type="match status" value="1"/>
</dbReference>
<dbReference type="AlphaFoldDB" id="A0A482XN98"/>
<evidence type="ECO:0000256" key="4">
    <source>
        <dbReference type="ARBA" id="ARBA00022840"/>
    </source>
</evidence>
<evidence type="ECO:0008006" key="10">
    <source>
        <dbReference type="Google" id="ProtNLM"/>
    </source>
</evidence>
<dbReference type="FunCoup" id="A0A482XN98">
    <property type="interactions" value="811"/>
</dbReference>
<keyword evidence="6" id="KW-0411">Iron-sulfur</keyword>
<dbReference type="CDD" id="cd02037">
    <property type="entry name" value="Mrp_NBP35"/>
    <property type="match status" value="1"/>
</dbReference>
<dbReference type="GO" id="GO:0046872">
    <property type="term" value="F:metal ion binding"/>
    <property type="evidence" value="ECO:0007669"/>
    <property type="project" value="UniProtKB-KW"/>
</dbReference>
<keyword evidence="5" id="KW-0408">Iron</keyword>
<dbReference type="GO" id="GO:0005524">
    <property type="term" value="F:ATP binding"/>
    <property type="evidence" value="ECO:0007669"/>
    <property type="project" value="UniProtKB-KW"/>
</dbReference>
<dbReference type="InParanoid" id="A0A482XN98"/>
<dbReference type="PANTHER" id="PTHR42961:SF2">
    <property type="entry name" value="IRON-SULFUR PROTEIN NUBPL"/>
    <property type="match status" value="1"/>
</dbReference>
<gene>
    <name evidence="8" type="ORF">LSTR_LSTR012857</name>
</gene>
<accession>A0A482XN98</accession>
<organism evidence="8 9">
    <name type="scientific">Laodelphax striatellus</name>
    <name type="common">Small brown planthopper</name>
    <name type="synonym">Delphax striatella</name>
    <dbReference type="NCBI Taxonomy" id="195883"/>
    <lineage>
        <taxon>Eukaryota</taxon>
        <taxon>Metazoa</taxon>
        <taxon>Ecdysozoa</taxon>
        <taxon>Arthropoda</taxon>
        <taxon>Hexapoda</taxon>
        <taxon>Insecta</taxon>
        <taxon>Pterygota</taxon>
        <taxon>Neoptera</taxon>
        <taxon>Paraneoptera</taxon>
        <taxon>Hemiptera</taxon>
        <taxon>Auchenorrhyncha</taxon>
        <taxon>Fulgoroidea</taxon>
        <taxon>Delphacidae</taxon>
        <taxon>Criomorphinae</taxon>
        <taxon>Laodelphax</taxon>
    </lineage>
</organism>
<dbReference type="GO" id="GO:0140663">
    <property type="term" value="F:ATP-dependent FeS chaperone activity"/>
    <property type="evidence" value="ECO:0007669"/>
    <property type="project" value="InterPro"/>
</dbReference>
<evidence type="ECO:0000256" key="7">
    <source>
        <dbReference type="ARBA" id="ARBA00024036"/>
    </source>
</evidence>
<dbReference type="EMBL" id="QKKF02004456">
    <property type="protein sequence ID" value="RZF47353.1"/>
    <property type="molecule type" value="Genomic_DNA"/>
</dbReference>
<evidence type="ECO:0000256" key="1">
    <source>
        <dbReference type="ARBA" id="ARBA00022485"/>
    </source>
</evidence>
<dbReference type="GO" id="GO:0051539">
    <property type="term" value="F:4 iron, 4 sulfur cluster binding"/>
    <property type="evidence" value="ECO:0007669"/>
    <property type="project" value="UniProtKB-KW"/>
</dbReference>
<dbReference type="Gene3D" id="3.40.50.300">
    <property type="entry name" value="P-loop containing nucleotide triphosphate hydrolases"/>
    <property type="match status" value="1"/>
</dbReference>
<comment type="similarity">
    <text evidence="7">Belongs to the Mrp/NBP35 ATP-binding proteins family.</text>
</comment>
<dbReference type="OrthoDB" id="1741334at2759"/>
<keyword evidence="1" id="KW-0004">4Fe-4S</keyword>
<protein>
    <recommendedName>
        <fullName evidence="10">Iron-sulfur protein NUBPL</fullName>
    </recommendedName>
</protein>
<keyword evidence="4" id="KW-0067">ATP-binding</keyword>
<keyword evidence="9" id="KW-1185">Reference proteome</keyword>
<keyword evidence="3" id="KW-0547">Nucleotide-binding</keyword>
<dbReference type="Pfam" id="PF10609">
    <property type="entry name" value="ParA"/>
    <property type="match status" value="1"/>
</dbReference>
<evidence type="ECO:0000256" key="2">
    <source>
        <dbReference type="ARBA" id="ARBA00022723"/>
    </source>
</evidence>
<dbReference type="SMR" id="A0A482XN98"/>
<dbReference type="GO" id="GO:0005739">
    <property type="term" value="C:mitochondrion"/>
    <property type="evidence" value="ECO:0007669"/>
    <property type="project" value="TreeGrafter"/>
</dbReference>
<dbReference type="InterPro" id="IPR033756">
    <property type="entry name" value="YlxH/NBP35"/>
</dbReference>
<dbReference type="InterPro" id="IPR027417">
    <property type="entry name" value="P-loop_NTPase"/>
</dbReference>
<dbReference type="InterPro" id="IPR019591">
    <property type="entry name" value="Mrp/NBP35_ATP-bd"/>
</dbReference>
<name>A0A482XN98_LAOST</name>
<dbReference type="Proteomes" id="UP000291343">
    <property type="component" value="Unassembled WGS sequence"/>
</dbReference>
<evidence type="ECO:0000256" key="6">
    <source>
        <dbReference type="ARBA" id="ARBA00023014"/>
    </source>
</evidence>
<dbReference type="GO" id="GO:0032981">
    <property type="term" value="P:mitochondrial respiratory chain complex I assembly"/>
    <property type="evidence" value="ECO:0007669"/>
    <property type="project" value="TreeGrafter"/>
</dbReference>